<keyword evidence="3" id="KW-1185">Reference proteome</keyword>
<gene>
    <name evidence="2" type="ORF">CYNAS_LOCUS9284</name>
</gene>
<evidence type="ECO:0000313" key="2">
    <source>
        <dbReference type="EMBL" id="CAJ0597301.1"/>
    </source>
</evidence>
<name>A0AA36GS31_CYLNA</name>
<dbReference type="Proteomes" id="UP001176961">
    <property type="component" value="Unassembled WGS sequence"/>
</dbReference>
<evidence type="ECO:0000313" key="3">
    <source>
        <dbReference type="Proteomes" id="UP001176961"/>
    </source>
</evidence>
<protein>
    <submittedName>
        <fullName evidence="2">Uncharacterized protein</fullName>
    </submittedName>
</protein>
<dbReference type="EMBL" id="CATQJL010000223">
    <property type="protein sequence ID" value="CAJ0597301.1"/>
    <property type="molecule type" value="Genomic_DNA"/>
</dbReference>
<organism evidence="2 3">
    <name type="scientific">Cylicocyclus nassatus</name>
    <name type="common">Nematode worm</name>
    <dbReference type="NCBI Taxonomy" id="53992"/>
    <lineage>
        <taxon>Eukaryota</taxon>
        <taxon>Metazoa</taxon>
        <taxon>Ecdysozoa</taxon>
        <taxon>Nematoda</taxon>
        <taxon>Chromadorea</taxon>
        <taxon>Rhabditida</taxon>
        <taxon>Rhabditina</taxon>
        <taxon>Rhabditomorpha</taxon>
        <taxon>Strongyloidea</taxon>
        <taxon>Strongylidae</taxon>
        <taxon>Cylicocyclus</taxon>
    </lineage>
</organism>
<comment type="caution">
    <text evidence="2">The sequence shown here is derived from an EMBL/GenBank/DDBJ whole genome shotgun (WGS) entry which is preliminary data.</text>
</comment>
<reference evidence="2" key="1">
    <citation type="submission" date="2023-07" db="EMBL/GenBank/DDBJ databases">
        <authorList>
            <consortium name="CYATHOMIX"/>
        </authorList>
    </citation>
    <scope>NUCLEOTIDE SEQUENCE</scope>
    <source>
        <strain evidence="2">N/A</strain>
    </source>
</reference>
<dbReference type="AlphaFoldDB" id="A0AA36GS31"/>
<proteinExistence type="predicted"/>
<accession>A0AA36GS31</accession>
<sequence length="150" mass="16944">MIIPDIYFTHTQDCSTWQIHLLMHRLTTVPFSAALSQDLQLDDPKLQNSAESRNVQKEDAALRTAQPCQSEYCLSTMNEFVKIKLSKESPEEVEEALRNADNELGTPLPSARPSEAAIELSDTHRLVTNMPDVQAFNEAVDRRSMRTNKA</sequence>
<feature type="region of interest" description="Disordered" evidence="1">
    <location>
        <begin position="95"/>
        <end position="114"/>
    </location>
</feature>
<evidence type="ECO:0000256" key="1">
    <source>
        <dbReference type="SAM" id="MobiDB-lite"/>
    </source>
</evidence>